<feature type="region of interest" description="Disordered" evidence="1">
    <location>
        <begin position="74"/>
        <end position="108"/>
    </location>
</feature>
<evidence type="ECO:0000313" key="3">
    <source>
        <dbReference type="Proteomes" id="UP000770661"/>
    </source>
</evidence>
<dbReference type="Proteomes" id="UP000770661">
    <property type="component" value="Unassembled WGS sequence"/>
</dbReference>
<feature type="region of interest" description="Disordered" evidence="1">
    <location>
        <begin position="1"/>
        <end position="30"/>
    </location>
</feature>
<accession>A0A8J5C0H2</accession>
<organism evidence="2 3">
    <name type="scientific">Chionoecetes opilio</name>
    <name type="common">Atlantic snow crab</name>
    <name type="synonym">Cancer opilio</name>
    <dbReference type="NCBI Taxonomy" id="41210"/>
    <lineage>
        <taxon>Eukaryota</taxon>
        <taxon>Metazoa</taxon>
        <taxon>Ecdysozoa</taxon>
        <taxon>Arthropoda</taxon>
        <taxon>Crustacea</taxon>
        <taxon>Multicrustacea</taxon>
        <taxon>Malacostraca</taxon>
        <taxon>Eumalacostraca</taxon>
        <taxon>Eucarida</taxon>
        <taxon>Decapoda</taxon>
        <taxon>Pleocyemata</taxon>
        <taxon>Brachyura</taxon>
        <taxon>Eubrachyura</taxon>
        <taxon>Majoidea</taxon>
        <taxon>Majidae</taxon>
        <taxon>Chionoecetes</taxon>
    </lineage>
</organism>
<sequence length="108" mass="11981">MHVPPLTAAQGRRRGGPQHTAPPEHNRELETMKRQAAWYASATDYHPLTPPSNNPGQMAPLLQACAPWATAHREDLRRTSRGKSAITARSTPLRPRCTTSCPAHHRPH</sequence>
<evidence type="ECO:0000256" key="1">
    <source>
        <dbReference type="SAM" id="MobiDB-lite"/>
    </source>
</evidence>
<gene>
    <name evidence="2" type="ORF">GWK47_014455</name>
</gene>
<evidence type="ECO:0000313" key="2">
    <source>
        <dbReference type="EMBL" id="KAG0714273.1"/>
    </source>
</evidence>
<dbReference type="EMBL" id="JACEEZ010020678">
    <property type="protein sequence ID" value="KAG0714273.1"/>
    <property type="molecule type" value="Genomic_DNA"/>
</dbReference>
<protein>
    <submittedName>
        <fullName evidence="2">Uncharacterized protein</fullName>
    </submittedName>
</protein>
<comment type="caution">
    <text evidence="2">The sequence shown here is derived from an EMBL/GenBank/DDBJ whole genome shotgun (WGS) entry which is preliminary data.</text>
</comment>
<keyword evidence="3" id="KW-1185">Reference proteome</keyword>
<proteinExistence type="predicted"/>
<name>A0A8J5C0H2_CHIOP</name>
<dbReference type="AlphaFoldDB" id="A0A8J5C0H2"/>
<reference evidence="2" key="1">
    <citation type="submission" date="2020-07" db="EMBL/GenBank/DDBJ databases">
        <title>The High-quality genome of the commercially important snow crab, Chionoecetes opilio.</title>
        <authorList>
            <person name="Jeong J.-H."/>
            <person name="Ryu S."/>
        </authorList>
    </citation>
    <scope>NUCLEOTIDE SEQUENCE</scope>
    <source>
        <strain evidence="2">MADBK_172401_WGS</strain>
        <tissue evidence="2">Digestive gland</tissue>
    </source>
</reference>